<dbReference type="RefSeq" id="WP_251832779.1">
    <property type="nucleotide sequence ID" value="NZ_JACSPS010000001.1"/>
</dbReference>
<evidence type="ECO:0000259" key="1">
    <source>
        <dbReference type="Pfam" id="PF00535"/>
    </source>
</evidence>
<protein>
    <submittedName>
        <fullName evidence="2">Glycosyltransferase family 2 protein</fullName>
    </submittedName>
</protein>
<dbReference type="Gene3D" id="3.90.550.10">
    <property type="entry name" value="Spore Coat Polysaccharide Biosynthesis Protein SpsA, Chain A"/>
    <property type="match status" value="1"/>
</dbReference>
<organism evidence="2 3">
    <name type="scientific">Kaistella pullorum</name>
    <dbReference type="NCBI Taxonomy" id="2763074"/>
    <lineage>
        <taxon>Bacteria</taxon>
        <taxon>Pseudomonadati</taxon>
        <taxon>Bacteroidota</taxon>
        <taxon>Flavobacteriia</taxon>
        <taxon>Flavobacteriales</taxon>
        <taxon>Weeksellaceae</taxon>
        <taxon>Chryseobacterium group</taxon>
        <taxon>Kaistella</taxon>
    </lineage>
</organism>
<dbReference type="EMBL" id="JACSPS010000001">
    <property type="protein sequence ID" value="MBD8017578.1"/>
    <property type="molecule type" value="Genomic_DNA"/>
</dbReference>
<dbReference type="Proteomes" id="UP000626242">
    <property type="component" value="Unassembled WGS sequence"/>
</dbReference>
<gene>
    <name evidence="2" type="ORF">H9628_03755</name>
</gene>
<dbReference type="PANTHER" id="PTHR22916">
    <property type="entry name" value="GLYCOSYLTRANSFERASE"/>
    <property type="match status" value="1"/>
</dbReference>
<comment type="caution">
    <text evidence="2">The sequence shown here is derived from an EMBL/GenBank/DDBJ whole genome shotgun (WGS) entry which is preliminary data.</text>
</comment>
<dbReference type="SUPFAM" id="SSF53448">
    <property type="entry name" value="Nucleotide-diphospho-sugar transferases"/>
    <property type="match status" value="1"/>
</dbReference>
<proteinExistence type="predicted"/>
<keyword evidence="3" id="KW-1185">Reference proteome</keyword>
<sequence>MENALISICIPTYNGEKYLQEALDSVTKQTYKNIEVIISDDVSADATLEIAENFKQQAPFPVSIFKHEPAGIGANWDHCIEKATGEWIKFLFQDDILEPNCLEEFLKVQQKTGEHVFFCKRMIIDSIGKDISDTSYIADLQKRILPDLADYMVFSKKDLKLIGKKKALSHNFIGEPVAGFVSKSAYLKTGLHNPKLRQLLDLEYNLRLLRNFNIVLINEKLVRFRVHPEQTTQQNRRKNINEHLILDHYIIRNYYKYLGRAAILGYFYERFGFLKNLRGKIPF</sequence>
<evidence type="ECO:0000313" key="2">
    <source>
        <dbReference type="EMBL" id="MBD8017578.1"/>
    </source>
</evidence>
<dbReference type="InterPro" id="IPR001173">
    <property type="entry name" value="Glyco_trans_2-like"/>
</dbReference>
<name>A0ABR8WL18_9FLAO</name>
<evidence type="ECO:0000313" key="3">
    <source>
        <dbReference type="Proteomes" id="UP000626242"/>
    </source>
</evidence>
<dbReference type="InterPro" id="IPR029044">
    <property type="entry name" value="Nucleotide-diphossugar_trans"/>
</dbReference>
<accession>A0ABR8WL18</accession>
<feature type="domain" description="Glycosyltransferase 2-like" evidence="1">
    <location>
        <begin position="7"/>
        <end position="131"/>
    </location>
</feature>
<reference evidence="2 3" key="1">
    <citation type="submission" date="2020-08" db="EMBL/GenBank/DDBJ databases">
        <title>A Genomic Blueprint of the Chicken Gut Microbiome.</title>
        <authorList>
            <person name="Gilroy R."/>
            <person name="Ravi A."/>
            <person name="Getino M."/>
            <person name="Pursley I."/>
            <person name="Horton D.L."/>
            <person name="Alikhan N.-F."/>
            <person name="Baker D."/>
            <person name="Gharbi K."/>
            <person name="Hall N."/>
            <person name="Watson M."/>
            <person name="Adriaenssens E.M."/>
            <person name="Foster-Nyarko E."/>
            <person name="Jarju S."/>
            <person name="Secka A."/>
            <person name="Antonio M."/>
            <person name="Oren A."/>
            <person name="Chaudhuri R."/>
            <person name="La Ragione R.M."/>
            <person name="Hildebrand F."/>
            <person name="Pallen M.J."/>
        </authorList>
    </citation>
    <scope>NUCLEOTIDE SEQUENCE [LARGE SCALE GENOMIC DNA]</scope>
    <source>
        <strain evidence="2 3">Sa1CVA4</strain>
    </source>
</reference>
<dbReference type="Pfam" id="PF00535">
    <property type="entry name" value="Glycos_transf_2"/>
    <property type="match status" value="1"/>
</dbReference>